<dbReference type="Gene3D" id="1.10.1410.10">
    <property type="match status" value="1"/>
</dbReference>
<dbReference type="SUPFAM" id="SSF81301">
    <property type="entry name" value="Nucleotidyltransferase"/>
    <property type="match status" value="1"/>
</dbReference>
<dbReference type="EMBL" id="JAWDEY010000002">
    <property type="protein sequence ID" value="KAK6590962.1"/>
    <property type="molecule type" value="Genomic_DNA"/>
</dbReference>
<evidence type="ECO:0000259" key="2">
    <source>
        <dbReference type="Pfam" id="PF22600"/>
    </source>
</evidence>
<name>A0AAV9Y222_9CRYT</name>
<keyword evidence="4" id="KW-1185">Reference proteome</keyword>
<feature type="region of interest" description="Disordered" evidence="1">
    <location>
        <begin position="792"/>
        <end position="811"/>
    </location>
</feature>
<reference evidence="3 4" key="1">
    <citation type="submission" date="2023-10" db="EMBL/GenBank/DDBJ databases">
        <title>Comparative genomics analysis reveals potential genetic determinants of host preference in Cryptosporidium xiaoi.</title>
        <authorList>
            <person name="Xiao L."/>
            <person name="Li J."/>
        </authorList>
    </citation>
    <scope>NUCLEOTIDE SEQUENCE [LARGE SCALE GENOMIC DNA]</scope>
    <source>
        <strain evidence="3 4">52996</strain>
    </source>
</reference>
<dbReference type="GO" id="GO:0031123">
    <property type="term" value="P:RNA 3'-end processing"/>
    <property type="evidence" value="ECO:0007669"/>
    <property type="project" value="TreeGrafter"/>
</dbReference>
<dbReference type="Proteomes" id="UP001311799">
    <property type="component" value="Unassembled WGS sequence"/>
</dbReference>
<dbReference type="InterPro" id="IPR043519">
    <property type="entry name" value="NT_sf"/>
</dbReference>
<sequence length="1523" mass="169861">MTTSSNRYFAGNSDGRNLNANFEGLIGSSSDKKKELISKACNKSTQYNRRTRINNYSNANNGNNINSRLIRESLAEMDCNSYSDEHVKGQILSGFTRKKKMDRNTFVFDGCEVPQFRQNLRCLQNSPPPLESGTINSNNIGPIAGNFNNGTVGHFGICSGTGFCSRSSRLNNNDGYKLQKYNFNSSNVSSGHFSENYQLTPIHFPVVNQLSQQVCNQLFQGNICNYIPPPPDQHIPQESSLVKQGSFNCKISNSKCDDTVQCGNCGNNIIYSNHNNIHLPINFNNDSSNNNNNNNNNEFNCKSTLPFFQTPYSFRSYEISTLAAIDYLMPNMEFYDKINRVVLDLRNWIDNMNIPLFVFPYGSTSTGFADQFSDLDVALVPKQDVFESQNSKASEITIKLKSNNSPITDISNKPAGLILQELLNLLQKNTNKDSDSSSLSSNSSNIKFIDHPFTCIQDITSAHIPIIRMLHTKTDIVLDISIALCKLENLSNGNNINNNNNNYQSLLDQPYYYNNCLSPNIGYSNSMSQNDKKQIKNLIGTCDIVNNNINVNRRHFPTLRANSLPIIQSRLGILSWYAKLDPRVVHVVVLTKVWTRFRGLRNTLNGLPGGYAWTICVIYFFQRIGILPVIDPSEFIKKSQEFSTHITNEILGQISDNSNGDFLFSNINGICEDGSTIEITNFPSLPIDVRNTKDKKNDKSDICCINNNIVNDNYNDYNNHKNSESPGIHFNYEIGLNYDNSNSELRINNESSTVEIDNDNKTFSTIENEKVQNSHVKLLYLDVVKGNGLNSNNINNNKNVSSNSNETQSLSASLNNSNDILYLSSSPEKSIGENTNNSKIEGDSVNNKNFNCNNNIIDNKDRNVVCNCKNLNEDKNKKNNQVTEKNCNLDLDSEESTPELSFMGIKHLSLDKSNNYDEEYDHDVFGESGRSSMGSTTFTYSPSPDNQSSDNLFIDSNSDSKFNNCPCSHTDKNGNSQLLSNNREEDNNNNNNNYCYYCYIGNNINSNKLKTLNSHSKESISSSQLQLSKSSRSRSIPRIGIDIGVGTGTLTGNNNNSNDNNNNNVTKIGNKSKFNTSNKFNLDEAYNNTINTLFRDPPKLLNNVKTFDETSKYLKFSQSHILFYRFLLFLETHLWTTVIDISSPEIINTTSPGVCCNIRNPFPGPPACKPIFDQYHQEFLKSEIQRAIQIIQSPCGDFSSICGSYLDMPTDLRNNNVISGMNKKLLNNFHINLNNYIGNNNSTGDSNSNCINCITNHNNNNNNNNCSNLNNKNNTYRSNLNNGFINTNFNCNCNCSSHCSKFIQINSRNNAHTNNNNNNNIFNQYKNSNHINNKNKKNNHRNKDNTHHKIYMDVNSSVQYYDYNNVGLDVSYGSSYYTNHNTNNSQYIGGATTVSAVEGVGLMDVGVIGGATGNTTGMGMGLGLMGTGVVGAGGGVNGKILGDSSQLSTLYYDGGMVTSGVDSLRHYVFSPLANQLPQMHHVSPPLKDQINSKKIIITGINDNCSNIANSGSVINGCKKLANK</sequence>
<dbReference type="Pfam" id="PF22600">
    <property type="entry name" value="MTPAP-like_central"/>
    <property type="match status" value="1"/>
</dbReference>
<accession>A0AAV9Y222</accession>
<proteinExistence type="predicted"/>
<feature type="compositionally biased region" description="Low complexity" evidence="1">
    <location>
        <begin position="792"/>
        <end position="805"/>
    </location>
</feature>
<dbReference type="GO" id="GO:0016779">
    <property type="term" value="F:nucleotidyltransferase activity"/>
    <property type="evidence" value="ECO:0007669"/>
    <property type="project" value="TreeGrafter"/>
</dbReference>
<dbReference type="SUPFAM" id="SSF81631">
    <property type="entry name" value="PAP/OAS1 substrate-binding domain"/>
    <property type="match status" value="1"/>
</dbReference>
<gene>
    <name evidence="3" type="ORF">RS030_111822</name>
</gene>
<organism evidence="3 4">
    <name type="scientific">Cryptosporidium xiaoi</name>
    <dbReference type="NCBI Taxonomy" id="659607"/>
    <lineage>
        <taxon>Eukaryota</taxon>
        <taxon>Sar</taxon>
        <taxon>Alveolata</taxon>
        <taxon>Apicomplexa</taxon>
        <taxon>Conoidasida</taxon>
        <taxon>Coccidia</taxon>
        <taxon>Eucoccidiorida</taxon>
        <taxon>Eimeriorina</taxon>
        <taxon>Cryptosporidiidae</taxon>
        <taxon>Cryptosporidium</taxon>
    </lineage>
</organism>
<evidence type="ECO:0000313" key="3">
    <source>
        <dbReference type="EMBL" id="KAK6590962.1"/>
    </source>
</evidence>
<evidence type="ECO:0000256" key="1">
    <source>
        <dbReference type="SAM" id="MobiDB-lite"/>
    </source>
</evidence>
<feature type="region of interest" description="Disordered" evidence="1">
    <location>
        <begin position="921"/>
        <end position="953"/>
    </location>
</feature>
<dbReference type="Gene3D" id="3.30.460.10">
    <property type="entry name" value="Beta Polymerase, domain 2"/>
    <property type="match status" value="1"/>
</dbReference>
<protein>
    <recommendedName>
        <fullName evidence="2">Poly(A) RNA polymerase mitochondrial-like central palm domain-containing protein</fullName>
    </recommendedName>
</protein>
<comment type="caution">
    <text evidence="3">The sequence shown here is derived from an EMBL/GenBank/DDBJ whole genome shotgun (WGS) entry which is preliminary data.</text>
</comment>
<dbReference type="PANTHER" id="PTHR12271">
    <property type="entry name" value="POLY A POLYMERASE CID PAP -RELATED"/>
    <property type="match status" value="1"/>
</dbReference>
<feature type="compositionally biased region" description="Polar residues" evidence="1">
    <location>
        <begin position="929"/>
        <end position="953"/>
    </location>
</feature>
<dbReference type="InterPro" id="IPR054708">
    <property type="entry name" value="MTPAP-like_central"/>
</dbReference>
<dbReference type="PANTHER" id="PTHR12271:SF40">
    <property type="entry name" value="POLY(A) RNA POLYMERASE GLD2"/>
    <property type="match status" value="1"/>
</dbReference>
<evidence type="ECO:0000313" key="4">
    <source>
        <dbReference type="Proteomes" id="UP001311799"/>
    </source>
</evidence>
<feature type="domain" description="Poly(A) RNA polymerase mitochondrial-like central palm" evidence="2">
    <location>
        <begin position="328"/>
        <end position="482"/>
    </location>
</feature>